<evidence type="ECO:0000256" key="2">
    <source>
        <dbReference type="ARBA" id="ARBA00022448"/>
    </source>
</evidence>
<evidence type="ECO:0000256" key="5">
    <source>
        <dbReference type="ARBA" id="ARBA00022989"/>
    </source>
</evidence>
<dbReference type="Pfam" id="PF03600">
    <property type="entry name" value="CitMHS"/>
    <property type="match status" value="1"/>
</dbReference>
<feature type="transmembrane region" description="Helical" evidence="11">
    <location>
        <begin position="411"/>
        <end position="436"/>
    </location>
</feature>
<sequence length="474" mass="52221">MLLPIVVIFIIGYLLIALEHQIRIDKAATALLLGMILWTLYTIGAPYIIPLNDAAEFQHYISNSTTLQSLPLAQQCINFIVNVKVIEHLGDISEILFFLIGAMTIVELIDIHGGFSIVTSHITTRKKQKLLWLLAIMTFFMSAILDNLTTSIVMIMLLRKLISDQKERWLFGSIIVIAANSGGAWSPIGDITTIMLWVKGNVTTSGLVGYLLLPSLVSMLVPLLIISRRIKGELNSGTETVVSNVGNAFTTRERMLILILGILGLIFVPIFKGFTSLPPFIGVMISLGLLWIFTDCLYNKKRIDSSQQHRIPYVLKRIDTPTILFFLGILMAVAVLQATGILTAVATWLDKEIHNIYIINILLGILSSIVDNVPLVAAAIGMYPLPDPSTLSGSETAYMMHFIQDGTFWQFLSYCVGVGGSMLIIGSAAGVVVMGIERINFMWYLRHISFIALCGYLAGALVYIAEVLLTKGVL</sequence>
<comment type="subcellular location">
    <subcellularLocation>
        <location evidence="1">Membrane</location>
        <topology evidence="1">Multi-pass membrane protein</topology>
    </subcellularLocation>
</comment>
<organism evidence="13 14">
    <name type="scientific">Coprobacter secundus subsp. similis</name>
    <dbReference type="NCBI Taxonomy" id="2751153"/>
    <lineage>
        <taxon>Bacteria</taxon>
        <taxon>Pseudomonadati</taxon>
        <taxon>Bacteroidota</taxon>
        <taxon>Bacteroidia</taxon>
        <taxon>Bacteroidales</taxon>
        <taxon>Barnesiellaceae</taxon>
        <taxon>Coprobacter</taxon>
    </lineage>
</organism>
<feature type="transmembrane region" description="Helical" evidence="11">
    <location>
        <begin position="323"/>
        <end position="349"/>
    </location>
</feature>
<keyword evidence="9" id="KW-0739">Sodium transport</keyword>
<dbReference type="InterPro" id="IPR004680">
    <property type="entry name" value="Cit_transptr-like_dom"/>
</dbReference>
<feature type="transmembrane region" description="Helical" evidence="11">
    <location>
        <begin position="95"/>
        <end position="118"/>
    </location>
</feature>
<feature type="transmembrane region" description="Helical" evidence="11">
    <location>
        <begin position="130"/>
        <end position="157"/>
    </location>
</feature>
<evidence type="ECO:0000256" key="10">
    <source>
        <dbReference type="ARBA" id="ARBA00025753"/>
    </source>
</evidence>
<dbReference type="PANTHER" id="PTHR43269:SF2">
    <property type="entry name" value="SODIUM_PROTON ANTIPORTER 1-RELATED"/>
    <property type="match status" value="1"/>
</dbReference>
<protein>
    <submittedName>
        <fullName evidence="13">Sodium:proton antiporter</fullName>
    </submittedName>
</protein>
<dbReference type="InterPro" id="IPR045016">
    <property type="entry name" value="NhaD-like"/>
</dbReference>
<evidence type="ECO:0000259" key="12">
    <source>
        <dbReference type="Pfam" id="PF03600"/>
    </source>
</evidence>
<name>A0A7G1HSE7_9BACT</name>
<dbReference type="RefSeq" id="WP_021931232.1">
    <property type="nucleotide sequence ID" value="NZ_AP023322.1"/>
</dbReference>
<feature type="transmembrane region" description="Helical" evidence="11">
    <location>
        <begin position="27"/>
        <end position="49"/>
    </location>
</feature>
<evidence type="ECO:0000256" key="6">
    <source>
        <dbReference type="ARBA" id="ARBA00023053"/>
    </source>
</evidence>
<feature type="transmembrane region" description="Helical" evidence="11">
    <location>
        <begin position="255"/>
        <end position="274"/>
    </location>
</feature>
<feature type="domain" description="Citrate transporter-like" evidence="12">
    <location>
        <begin position="13"/>
        <end position="387"/>
    </location>
</feature>
<keyword evidence="8 11" id="KW-0472">Membrane</keyword>
<dbReference type="Proteomes" id="UP000594042">
    <property type="component" value="Chromosome"/>
</dbReference>
<feature type="transmembrane region" description="Helical" evidence="11">
    <location>
        <begin position="208"/>
        <end position="226"/>
    </location>
</feature>
<keyword evidence="3" id="KW-0050">Antiport</keyword>
<evidence type="ECO:0000313" key="13">
    <source>
        <dbReference type="EMBL" id="BCI62410.1"/>
    </source>
</evidence>
<keyword evidence="6" id="KW-0915">Sodium</keyword>
<dbReference type="KEGG" id="copr:Cop2CBH44_07630"/>
<evidence type="ECO:0000256" key="9">
    <source>
        <dbReference type="ARBA" id="ARBA00023201"/>
    </source>
</evidence>
<keyword evidence="5 11" id="KW-1133">Transmembrane helix</keyword>
<dbReference type="GO" id="GO:0016020">
    <property type="term" value="C:membrane"/>
    <property type="evidence" value="ECO:0007669"/>
    <property type="project" value="UniProtKB-SubCell"/>
</dbReference>
<reference evidence="14" key="1">
    <citation type="submission" date="2020-07" db="EMBL/GenBank/DDBJ databases">
        <title>Complete genome sequencing of Coprobacter sp. strain 2CBH44.</title>
        <authorList>
            <person name="Sakamoto M."/>
            <person name="Murakami T."/>
            <person name="Mori H."/>
        </authorList>
    </citation>
    <scope>NUCLEOTIDE SEQUENCE [LARGE SCALE GENOMIC DNA]</scope>
    <source>
        <strain evidence="14">2CBH44</strain>
    </source>
</reference>
<evidence type="ECO:0000256" key="7">
    <source>
        <dbReference type="ARBA" id="ARBA00023065"/>
    </source>
</evidence>
<dbReference type="GO" id="GO:0015297">
    <property type="term" value="F:antiporter activity"/>
    <property type="evidence" value="ECO:0007669"/>
    <property type="project" value="UniProtKB-KW"/>
</dbReference>
<evidence type="ECO:0000256" key="11">
    <source>
        <dbReference type="SAM" id="Phobius"/>
    </source>
</evidence>
<dbReference type="EMBL" id="AP023322">
    <property type="protein sequence ID" value="BCI62410.1"/>
    <property type="molecule type" value="Genomic_DNA"/>
</dbReference>
<evidence type="ECO:0000256" key="1">
    <source>
        <dbReference type="ARBA" id="ARBA00004141"/>
    </source>
</evidence>
<keyword evidence="14" id="KW-1185">Reference proteome</keyword>
<feature type="transmembrane region" description="Helical" evidence="11">
    <location>
        <begin position="448"/>
        <end position="469"/>
    </location>
</feature>
<gene>
    <name evidence="13" type="ORF">Cop2CBH44_07630</name>
</gene>
<feature type="transmembrane region" description="Helical" evidence="11">
    <location>
        <begin position="355"/>
        <end position="380"/>
    </location>
</feature>
<evidence type="ECO:0000256" key="3">
    <source>
        <dbReference type="ARBA" id="ARBA00022449"/>
    </source>
</evidence>
<dbReference type="AlphaFoldDB" id="A0A7G1HSE7"/>
<keyword evidence="7" id="KW-0406">Ion transport</keyword>
<evidence type="ECO:0000256" key="8">
    <source>
        <dbReference type="ARBA" id="ARBA00023136"/>
    </source>
</evidence>
<keyword evidence="2" id="KW-0813">Transport</keyword>
<comment type="similarity">
    <text evidence="10">Belongs to the NhaD Na(+)/H(+) (TC 2.A.62) antiporter family.</text>
</comment>
<proteinExistence type="inferred from homology"/>
<evidence type="ECO:0000313" key="14">
    <source>
        <dbReference type="Proteomes" id="UP000594042"/>
    </source>
</evidence>
<dbReference type="PANTHER" id="PTHR43269">
    <property type="entry name" value="SODIUM/PROTON ANTIPORTER 1-RELATED"/>
    <property type="match status" value="1"/>
</dbReference>
<evidence type="ECO:0000256" key="4">
    <source>
        <dbReference type="ARBA" id="ARBA00022692"/>
    </source>
</evidence>
<dbReference type="NCBIfam" id="NF038006">
    <property type="entry name" value="NhaD_1"/>
    <property type="match status" value="1"/>
</dbReference>
<keyword evidence="4 11" id="KW-0812">Transmembrane</keyword>
<accession>A0A7G1HSE7</accession>
<dbReference type="GO" id="GO:0006814">
    <property type="term" value="P:sodium ion transport"/>
    <property type="evidence" value="ECO:0007669"/>
    <property type="project" value="UniProtKB-KW"/>
</dbReference>